<evidence type="ECO:0000256" key="2">
    <source>
        <dbReference type="ARBA" id="ARBA00023242"/>
    </source>
</evidence>
<keyword evidence="6" id="KW-1185">Reference proteome</keyword>
<evidence type="ECO:0000256" key="1">
    <source>
        <dbReference type="ARBA" id="ARBA00022723"/>
    </source>
</evidence>
<feature type="region of interest" description="Disordered" evidence="3">
    <location>
        <begin position="55"/>
        <end position="127"/>
    </location>
</feature>
<organism evidence="5 6">
    <name type="scientific">Periconia macrospinosa</name>
    <dbReference type="NCBI Taxonomy" id="97972"/>
    <lineage>
        <taxon>Eukaryota</taxon>
        <taxon>Fungi</taxon>
        <taxon>Dikarya</taxon>
        <taxon>Ascomycota</taxon>
        <taxon>Pezizomycotina</taxon>
        <taxon>Dothideomycetes</taxon>
        <taxon>Pleosporomycetidae</taxon>
        <taxon>Pleosporales</taxon>
        <taxon>Massarineae</taxon>
        <taxon>Periconiaceae</taxon>
        <taxon>Periconia</taxon>
    </lineage>
</organism>
<dbReference type="GO" id="GO:0006351">
    <property type="term" value="P:DNA-templated transcription"/>
    <property type="evidence" value="ECO:0007669"/>
    <property type="project" value="InterPro"/>
</dbReference>
<dbReference type="PROSITE" id="PS00463">
    <property type="entry name" value="ZN2_CY6_FUNGAL_1"/>
    <property type="match status" value="1"/>
</dbReference>
<dbReference type="PROSITE" id="PS50048">
    <property type="entry name" value="ZN2_CY6_FUNGAL_2"/>
    <property type="match status" value="1"/>
</dbReference>
<dbReference type="InterPro" id="IPR050797">
    <property type="entry name" value="Carb_Metab_Trans_Reg"/>
</dbReference>
<dbReference type="PANTHER" id="PTHR31668">
    <property type="entry name" value="GLUCOSE TRANSPORT TRANSCRIPTION REGULATOR RGT1-RELATED-RELATED"/>
    <property type="match status" value="1"/>
</dbReference>
<protein>
    <recommendedName>
        <fullName evidence="4">Zn(2)-C6 fungal-type domain-containing protein</fullName>
    </recommendedName>
</protein>
<dbReference type="SMART" id="SM00066">
    <property type="entry name" value="GAL4"/>
    <property type="match status" value="1"/>
</dbReference>
<dbReference type="PANTHER" id="PTHR31668:SF30">
    <property type="entry name" value="ZN(II)2CYS6 TRANSCRIPTION FACTOR (EUROFUNG)"/>
    <property type="match status" value="1"/>
</dbReference>
<reference evidence="5 6" key="1">
    <citation type="journal article" date="2018" name="Sci. Rep.">
        <title>Comparative genomics provides insights into the lifestyle and reveals functional heterogeneity of dark septate endophytic fungi.</title>
        <authorList>
            <person name="Knapp D.G."/>
            <person name="Nemeth J.B."/>
            <person name="Barry K."/>
            <person name="Hainaut M."/>
            <person name="Henrissat B."/>
            <person name="Johnson J."/>
            <person name="Kuo A."/>
            <person name="Lim J.H.P."/>
            <person name="Lipzen A."/>
            <person name="Nolan M."/>
            <person name="Ohm R.A."/>
            <person name="Tamas L."/>
            <person name="Grigoriev I.V."/>
            <person name="Spatafora J.W."/>
            <person name="Nagy L.G."/>
            <person name="Kovacs G.M."/>
        </authorList>
    </citation>
    <scope>NUCLEOTIDE SEQUENCE [LARGE SCALE GENOMIC DNA]</scope>
    <source>
        <strain evidence="5 6">DSE2036</strain>
    </source>
</reference>
<name>A0A2V1D693_9PLEO</name>
<sequence>MLPGMQVSSARQAKIGGKRMTLSCDNCRRKKTRCDARQPSCANCENAGIICQTGRPARKRGRKVLRPSPATTQTQHQDSPTAPRAQSHSPDNQQQQQQQRQQQQQSPAPTGFGRPFSDHGFSPPFNDMARHLASKGVAQDPVSYTATCVQLFFQNIYPTYPVLYRPAIHAAIEKMSMPGEHKAFALVTATCAYTLAVLPVSLNTASWAIAEVFYRASKQALDLYTEADIENPDHTSIVIRMFHSGWIHVAGKTKASWYILGECIRIAQSMRLHDERSYENMSWLEGQLCRRVFWTLYTGDKSAAVLGHHPICLKSDMFEEGITVHYPEAFANQDIVHITSPTGSQQEMSLMDGFIANQTLWRAAETLLVMESRDFTCIDTHLTDLLMAFHTCLDGLPYALRFHNHLATSLRDFAFAEDLTRVQVPLPIAIQRTNIQISFQCLKMVILRKFTTSEPVIPPVNAQSPALSGALSGTTFEPHAQSSPSYILQTLKIADDMLYIIHTSSLDLVQLNGEACAEKIRLVGASILELIARNPDSLLIGTAKDYRELFPHILAMLDSKASESACREDNACA</sequence>
<dbReference type="OrthoDB" id="2283488at2759"/>
<dbReference type="AlphaFoldDB" id="A0A2V1D693"/>
<dbReference type="Pfam" id="PF00172">
    <property type="entry name" value="Zn_clus"/>
    <property type="match status" value="1"/>
</dbReference>
<dbReference type="InterPro" id="IPR007219">
    <property type="entry name" value="XnlR_reg_dom"/>
</dbReference>
<evidence type="ECO:0000313" key="5">
    <source>
        <dbReference type="EMBL" id="PVH93637.1"/>
    </source>
</evidence>
<dbReference type="Proteomes" id="UP000244855">
    <property type="component" value="Unassembled WGS sequence"/>
</dbReference>
<evidence type="ECO:0000259" key="4">
    <source>
        <dbReference type="PROSITE" id="PS50048"/>
    </source>
</evidence>
<dbReference type="CDD" id="cd00067">
    <property type="entry name" value="GAL4"/>
    <property type="match status" value="1"/>
</dbReference>
<keyword evidence="1" id="KW-0479">Metal-binding</keyword>
<dbReference type="GO" id="GO:0000981">
    <property type="term" value="F:DNA-binding transcription factor activity, RNA polymerase II-specific"/>
    <property type="evidence" value="ECO:0007669"/>
    <property type="project" value="InterPro"/>
</dbReference>
<gene>
    <name evidence="5" type="ORF">DM02DRAFT_217056</name>
</gene>
<feature type="compositionally biased region" description="Low complexity" evidence="3">
    <location>
        <begin position="93"/>
        <end position="105"/>
    </location>
</feature>
<dbReference type="InterPro" id="IPR001138">
    <property type="entry name" value="Zn2Cys6_DnaBD"/>
</dbReference>
<dbReference type="SUPFAM" id="SSF57701">
    <property type="entry name" value="Zn2/Cys6 DNA-binding domain"/>
    <property type="match status" value="1"/>
</dbReference>
<evidence type="ECO:0000256" key="3">
    <source>
        <dbReference type="SAM" id="MobiDB-lite"/>
    </source>
</evidence>
<dbReference type="SMART" id="SM00906">
    <property type="entry name" value="Fungal_trans"/>
    <property type="match status" value="1"/>
</dbReference>
<keyword evidence="2" id="KW-0539">Nucleus</keyword>
<dbReference type="GO" id="GO:0003677">
    <property type="term" value="F:DNA binding"/>
    <property type="evidence" value="ECO:0007669"/>
    <property type="project" value="InterPro"/>
</dbReference>
<dbReference type="GO" id="GO:0008270">
    <property type="term" value="F:zinc ion binding"/>
    <property type="evidence" value="ECO:0007669"/>
    <property type="project" value="InterPro"/>
</dbReference>
<dbReference type="STRING" id="97972.A0A2V1D693"/>
<evidence type="ECO:0000313" key="6">
    <source>
        <dbReference type="Proteomes" id="UP000244855"/>
    </source>
</evidence>
<feature type="domain" description="Zn(2)-C6 fungal-type" evidence="4">
    <location>
        <begin position="23"/>
        <end position="53"/>
    </location>
</feature>
<dbReference type="Pfam" id="PF04082">
    <property type="entry name" value="Fungal_trans"/>
    <property type="match status" value="1"/>
</dbReference>
<accession>A0A2V1D693</accession>
<dbReference type="CDD" id="cd12148">
    <property type="entry name" value="fungal_TF_MHR"/>
    <property type="match status" value="1"/>
</dbReference>
<dbReference type="InterPro" id="IPR036864">
    <property type="entry name" value="Zn2-C6_fun-type_DNA-bd_sf"/>
</dbReference>
<dbReference type="Gene3D" id="4.10.240.10">
    <property type="entry name" value="Zn(2)-C6 fungal-type DNA-binding domain"/>
    <property type="match status" value="1"/>
</dbReference>
<feature type="compositionally biased region" description="Basic residues" evidence="3">
    <location>
        <begin position="56"/>
        <end position="65"/>
    </location>
</feature>
<dbReference type="EMBL" id="KZ805576">
    <property type="protein sequence ID" value="PVH93637.1"/>
    <property type="molecule type" value="Genomic_DNA"/>
</dbReference>
<proteinExistence type="predicted"/>
<feature type="compositionally biased region" description="Polar residues" evidence="3">
    <location>
        <begin position="69"/>
        <end position="92"/>
    </location>
</feature>